<gene>
    <name evidence="9" type="ORF">CEPIT_LOCUS12631</name>
</gene>
<dbReference type="InterPro" id="IPR032799">
    <property type="entry name" value="TAXi_C"/>
</dbReference>
<reference evidence="9" key="1">
    <citation type="submission" date="2022-07" db="EMBL/GenBank/DDBJ databases">
        <authorList>
            <person name="Macas J."/>
            <person name="Novak P."/>
            <person name="Neumann P."/>
        </authorList>
    </citation>
    <scope>NUCLEOTIDE SEQUENCE</scope>
</reference>
<dbReference type="Pfam" id="PF14543">
    <property type="entry name" value="TAXi_N"/>
    <property type="match status" value="1"/>
</dbReference>
<dbReference type="PRINTS" id="PR00792">
    <property type="entry name" value="PEPSIN"/>
</dbReference>
<organism evidence="9 10">
    <name type="scientific">Cuscuta epithymum</name>
    <dbReference type="NCBI Taxonomy" id="186058"/>
    <lineage>
        <taxon>Eukaryota</taxon>
        <taxon>Viridiplantae</taxon>
        <taxon>Streptophyta</taxon>
        <taxon>Embryophyta</taxon>
        <taxon>Tracheophyta</taxon>
        <taxon>Spermatophyta</taxon>
        <taxon>Magnoliopsida</taxon>
        <taxon>eudicotyledons</taxon>
        <taxon>Gunneridae</taxon>
        <taxon>Pentapetalae</taxon>
        <taxon>asterids</taxon>
        <taxon>lamiids</taxon>
        <taxon>Solanales</taxon>
        <taxon>Convolvulaceae</taxon>
        <taxon>Cuscuteae</taxon>
        <taxon>Cuscuta</taxon>
        <taxon>Cuscuta subgen. Cuscuta</taxon>
    </lineage>
</organism>
<dbReference type="Proteomes" id="UP001152523">
    <property type="component" value="Unassembled WGS sequence"/>
</dbReference>
<dbReference type="InterPro" id="IPR051708">
    <property type="entry name" value="Plant_Aspart_Prot_A1"/>
</dbReference>
<feature type="active site" evidence="6">
    <location>
        <position position="112"/>
    </location>
</feature>
<evidence type="ECO:0000256" key="5">
    <source>
        <dbReference type="ARBA" id="ARBA00023180"/>
    </source>
</evidence>
<dbReference type="InterPro" id="IPR034161">
    <property type="entry name" value="Pepsin-like_plant"/>
</dbReference>
<feature type="signal peptide" evidence="7">
    <location>
        <begin position="1"/>
        <end position="19"/>
    </location>
</feature>
<feature type="domain" description="Peptidase A1" evidence="8">
    <location>
        <begin position="94"/>
        <end position="468"/>
    </location>
</feature>
<dbReference type="PANTHER" id="PTHR47967">
    <property type="entry name" value="OS07G0603500 PROTEIN-RELATED"/>
    <property type="match status" value="1"/>
</dbReference>
<sequence length="473" mass="51199">MASFSCFLISFLLSSLSVSFPLLSTASSSSSNTFILPLSSLSSLHPTPTPDLTEKLTHFATLSLTRARHIKNPSKRPSPSHSRIPLYPQGYGGYSIPLSFGTPPQTKPFIMDTGSSLVWFPCTQTYQCKNCNFKGMPKGGVTPFLPKSSSSARILGCANPKCGLIHRRTTPESRCKDCRPPFTNCNQICPSYIIIYGSGSTGGLALVESLTLPGKKVPNFLVGCSVFSARQPAGIAGFGRGPTSLPAQLGLTRFSYCLVPHRFDDTGKSSSLAMETGSVAGQRTGNLSRTPFLKNPQVAGRDPLSVYYYVNLRKISIGGVKVKIPHKHISPDLRGNGGTIVDSGSSFTFLTHDVFEAVQGALVKEVKKTYPRAGELEKVTGLRPCFNISGHKTADLPAMKFHFKGRAEMDLPLGNYFSIVATDTVCLTMVTDDAVNGSAVGPSIILGNFQMQNFYVEYDLKNDKFGFRQQLCK</sequence>
<evidence type="ECO:0000256" key="2">
    <source>
        <dbReference type="ARBA" id="ARBA00022670"/>
    </source>
</evidence>
<name>A0AAV0D609_9ASTE</name>
<dbReference type="CDD" id="cd05476">
    <property type="entry name" value="pepsin_A_like_plant"/>
    <property type="match status" value="1"/>
</dbReference>
<keyword evidence="4" id="KW-0378">Hydrolase</keyword>
<keyword evidence="7" id="KW-0732">Signal</keyword>
<dbReference type="EMBL" id="CAMAPF010000078">
    <property type="protein sequence ID" value="CAH9093701.1"/>
    <property type="molecule type" value="Genomic_DNA"/>
</dbReference>
<feature type="active site" evidence="6">
    <location>
        <position position="342"/>
    </location>
</feature>
<dbReference type="SUPFAM" id="SSF50630">
    <property type="entry name" value="Acid proteases"/>
    <property type="match status" value="1"/>
</dbReference>
<evidence type="ECO:0000256" key="1">
    <source>
        <dbReference type="ARBA" id="ARBA00007447"/>
    </source>
</evidence>
<evidence type="ECO:0000256" key="4">
    <source>
        <dbReference type="ARBA" id="ARBA00022801"/>
    </source>
</evidence>
<accession>A0AAV0D609</accession>
<dbReference type="InterPro" id="IPR032861">
    <property type="entry name" value="TAXi_N"/>
</dbReference>
<evidence type="ECO:0000256" key="3">
    <source>
        <dbReference type="ARBA" id="ARBA00022750"/>
    </source>
</evidence>
<evidence type="ECO:0000259" key="8">
    <source>
        <dbReference type="PROSITE" id="PS51767"/>
    </source>
</evidence>
<dbReference type="GO" id="GO:0006508">
    <property type="term" value="P:proteolysis"/>
    <property type="evidence" value="ECO:0007669"/>
    <property type="project" value="UniProtKB-KW"/>
</dbReference>
<dbReference type="GO" id="GO:0004190">
    <property type="term" value="F:aspartic-type endopeptidase activity"/>
    <property type="evidence" value="ECO:0007669"/>
    <property type="project" value="UniProtKB-KW"/>
</dbReference>
<keyword evidence="5" id="KW-0325">Glycoprotein</keyword>
<comment type="caution">
    <text evidence="9">The sequence shown here is derived from an EMBL/GenBank/DDBJ whole genome shotgun (WGS) entry which is preliminary data.</text>
</comment>
<dbReference type="Gene3D" id="2.40.70.10">
    <property type="entry name" value="Acid Proteases"/>
    <property type="match status" value="2"/>
</dbReference>
<dbReference type="PANTHER" id="PTHR47967:SF36">
    <property type="entry name" value="PEPTIDASE A1 DOMAIN-CONTAINING PROTEIN"/>
    <property type="match status" value="1"/>
</dbReference>
<keyword evidence="2" id="KW-0645">Protease</keyword>
<evidence type="ECO:0000313" key="9">
    <source>
        <dbReference type="EMBL" id="CAH9093701.1"/>
    </source>
</evidence>
<protein>
    <recommendedName>
        <fullName evidence="8">Peptidase A1 domain-containing protein</fullName>
    </recommendedName>
</protein>
<keyword evidence="3" id="KW-0064">Aspartyl protease</keyword>
<dbReference type="Pfam" id="PF14541">
    <property type="entry name" value="TAXi_C"/>
    <property type="match status" value="1"/>
</dbReference>
<dbReference type="GO" id="GO:0005576">
    <property type="term" value="C:extracellular region"/>
    <property type="evidence" value="ECO:0007669"/>
    <property type="project" value="TreeGrafter"/>
</dbReference>
<dbReference type="InterPro" id="IPR001461">
    <property type="entry name" value="Aspartic_peptidase_A1"/>
</dbReference>
<dbReference type="PROSITE" id="PS51767">
    <property type="entry name" value="PEPTIDASE_A1"/>
    <property type="match status" value="1"/>
</dbReference>
<keyword evidence="10" id="KW-1185">Reference proteome</keyword>
<feature type="chain" id="PRO_5043471408" description="Peptidase A1 domain-containing protein" evidence="7">
    <location>
        <begin position="20"/>
        <end position="473"/>
    </location>
</feature>
<evidence type="ECO:0000256" key="6">
    <source>
        <dbReference type="PIRSR" id="PIRSR601461-1"/>
    </source>
</evidence>
<dbReference type="AlphaFoldDB" id="A0AAV0D609"/>
<proteinExistence type="inferred from homology"/>
<dbReference type="FunFam" id="2.40.70.10:FF:000034">
    <property type="entry name" value="Aspartyl protease family protein"/>
    <property type="match status" value="1"/>
</dbReference>
<evidence type="ECO:0000256" key="7">
    <source>
        <dbReference type="SAM" id="SignalP"/>
    </source>
</evidence>
<comment type="similarity">
    <text evidence="1">Belongs to the peptidase A1 family.</text>
</comment>
<dbReference type="InterPro" id="IPR033121">
    <property type="entry name" value="PEPTIDASE_A1"/>
</dbReference>
<evidence type="ECO:0000313" key="10">
    <source>
        <dbReference type="Proteomes" id="UP001152523"/>
    </source>
</evidence>
<dbReference type="InterPro" id="IPR021109">
    <property type="entry name" value="Peptidase_aspartic_dom_sf"/>
</dbReference>